<dbReference type="SUPFAM" id="SSF53098">
    <property type="entry name" value="Ribonuclease H-like"/>
    <property type="match status" value="1"/>
</dbReference>
<evidence type="ECO:0000313" key="2">
    <source>
        <dbReference type="EMBL" id="GBC02424.1"/>
    </source>
</evidence>
<sequence length="128" mass="14702">MLCKLQRMETALKMLAAKYDSVRELIPDVEAWTKIKTPEIKFLFLNQPQSQASLPSTSSREYFRQLKKCHIGVIAETTLPPSPSPDFAEIERYLALPCDENVEALLWWQAHSTEFPVLSLMAKDYLTI</sequence>
<organism evidence="2 3">
    <name type="scientific">Rhizophagus clarus</name>
    <dbReference type="NCBI Taxonomy" id="94130"/>
    <lineage>
        <taxon>Eukaryota</taxon>
        <taxon>Fungi</taxon>
        <taxon>Fungi incertae sedis</taxon>
        <taxon>Mucoromycota</taxon>
        <taxon>Glomeromycotina</taxon>
        <taxon>Glomeromycetes</taxon>
        <taxon>Glomerales</taxon>
        <taxon>Glomeraceae</taxon>
        <taxon>Rhizophagus</taxon>
    </lineage>
</organism>
<feature type="domain" description="HAT C-terminal dimerisation" evidence="1">
    <location>
        <begin position="89"/>
        <end position="128"/>
    </location>
</feature>
<reference evidence="2 3" key="1">
    <citation type="submission" date="2017-11" db="EMBL/GenBank/DDBJ databases">
        <title>The genome of Rhizophagus clarus HR1 reveals common genetic basis of auxotrophy among arbuscular mycorrhizal fungi.</title>
        <authorList>
            <person name="Kobayashi Y."/>
        </authorList>
    </citation>
    <scope>NUCLEOTIDE SEQUENCE [LARGE SCALE GENOMIC DNA]</scope>
    <source>
        <strain evidence="2 3">HR1</strain>
    </source>
</reference>
<dbReference type="GO" id="GO:0046983">
    <property type="term" value="F:protein dimerization activity"/>
    <property type="evidence" value="ECO:0007669"/>
    <property type="project" value="InterPro"/>
</dbReference>
<dbReference type="Proteomes" id="UP000247702">
    <property type="component" value="Unassembled WGS sequence"/>
</dbReference>
<name>A0A2Z6RJI6_9GLOM</name>
<dbReference type="EMBL" id="BEXD01003828">
    <property type="protein sequence ID" value="GBC02424.1"/>
    <property type="molecule type" value="Genomic_DNA"/>
</dbReference>
<dbReference type="InterPro" id="IPR012337">
    <property type="entry name" value="RNaseH-like_sf"/>
</dbReference>
<accession>A0A2Z6RJI6</accession>
<gene>
    <name evidence="2" type="ORF">RclHR1_04610010</name>
</gene>
<evidence type="ECO:0000259" key="1">
    <source>
        <dbReference type="Pfam" id="PF05699"/>
    </source>
</evidence>
<keyword evidence="3" id="KW-1185">Reference proteome</keyword>
<protein>
    <recommendedName>
        <fullName evidence="1">HAT C-terminal dimerisation domain-containing protein</fullName>
    </recommendedName>
</protein>
<evidence type="ECO:0000313" key="3">
    <source>
        <dbReference type="Proteomes" id="UP000247702"/>
    </source>
</evidence>
<dbReference type="AlphaFoldDB" id="A0A2Z6RJI6"/>
<proteinExistence type="predicted"/>
<dbReference type="InterPro" id="IPR008906">
    <property type="entry name" value="HATC_C_dom"/>
</dbReference>
<dbReference type="Pfam" id="PF05699">
    <property type="entry name" value="Dimer_Tnp_hAT"/>
    <property type="match status" value="1"/>
</dbReference>
<comment type="caution">
    <text evidence="2">The sequence shown here is derived from an EMBL/GenBank/DDBJ whole genome shotgun (WGS) entry which is preliminary data.</text>
</comment>